<accession>F3ZS52</accession>
<dbReference type="AlphaFoldDB" id="F3ZS52"/>
<dbReference type="Pfam" id="PF14903">
    <property type="entry name" value="WG_beta_rep"/>
    <property type="match status" value="3"/>
</dbReference>
<name>F3ZS52_9BACE</name>
<gene>
    <name evidence="1" type="ORF">Bcop_1885</name>
</gene>
<dbReference type="OrthoDB" id="1114334at2"/>
<dbReference type="PANTHER" id="PTHR37841">
    <property type="entry name" value="GLR2918 PROTEIN"/>
    <property type="match status" value="1"/>
</dbReference>
<keyword evidence="2" id="KW-1185">Reference proteome</keyword>
<organism evidence="1 2">
    <name type="scientific">Bacteroides coprosuis DSM 18011</name>
    <dbReference type="NCBI Taxonomy" id="679937"/>
    <lineage>
        <taxon>Bacteria</taxon>
        <taxon>Pseudomonadati</taxon>
        <taxon>Bacteroidota</taxon>
        <taxon>Bacteroidia</taxon>
        <taxon>Bacteroidales</taxon>
        <taxon>Bacteroidaceae</taxon>
        <taxon>Bacteroides</taxon>
    </lineage>
</organism>
<dbReference type="eggNOG" id="ENOG5030W3Q">
    <property type="taxonomic scope" value="Bacteria"/>
</dbReference>
<dbReference type="Proteomes" id="UP000018439">
    <property type="component" value="Chromosome"/>
</dbReference>
<dbReference type="EMBL" id="CM001167">
    <property type="protein sequence ID" value="EGJ72073.1"/>
    <property type="molecule type" value="Genomic_DNA"/>
</dbReference>
<proteinExistence type="predicted"/>
<dbReference type="InterPro" id="IPR032774">
    <property type="entry name" value="WG_beta_rep"/>
</dbReference>
<dbReference type="HOGENOM" id="CLU_1811907_0_0_10"/>
<sequence length="142" mass="16709">MDNALQIFSEKSRYGVKDEKGKIIIAPEYMEMQPFSCGVSLVRNFKYQYAYINRWNELVIPLGKYTWCDPQFVCGYARVIEYQAIHKAGKFGIIDTLGNMIVPIKYDQIWVLNEHYFSKIKAFIGDKLDFINLFELTKFMAY</sequence>
<evidence type="ECO:0000313" key="2">
    <source>
        <dbReference type="Proteomes" id="UP000018439"/>
    </source>
</evidence>
<reference evidence="1 2" key="1">
    <citation type="journal article" date="2011" name="Stand. Genomic Sci.">
        <title>Non-contiguous finished genome sequence of Bacteroides coprosuis type strain (PC139).</title>
        <authorList>
            <person name="Land M."/>
            <person name="Held B."/>
            <person name="Gronow S."/>
            <person name="Abt B."/>
            <person name="Lucas S."/>
            <person name="Del Rio T.G."/>
            <person name="Nolan M."/>
            <person name="Tice H."/>
            <person name="Cheng J.F."/>
            <person name="Pitluck S."/>
            <person name="Liolios K."/>
            <person name="Pagani I."/>
            <person name="Ivanova N."/>
            <person name="Mavromatis K."/>
            <person name="Mikhailova N."/>
            <person name="Pati A."/>
            <person name="Tapia R."/>
            <person name="Han C."/>
            <person name="Goodwin L."/>
            <person name="Chen A."/>
            <person name="Palaniappan K."/>
            <person name="Hauser L."/>
            <person name="Brambilla E.M."/>
            <person name="Rohde M."/>
            <person name="Goker M."/>
            <person name="Detter J.C."/>
            <person name="Woyke T."/>
            <person name="Bristow J."/>
            <person name="Eisen J.A."/>
            <person name="Markowitz V."/>
            <person name="Hugenholtz P."/>
            <person name="Kyrpides N.C."/>
            <person name="Klenk H.P."/>
            <person name="Lapidus A."/>
        </authorList>
    </citation>
    <scope>NUCLEOTIDE SEQUENCE</scope>
    <source>
        <strain evidence="1 2">DSM 18011</strain>
    </source>
</reference>
<dbReference type="PANTHER" id="PTHR37841:SF1">
    <property type="entry name" value="DUF3298 DOMAIN-CONTAINING PROTEIN"/>
    <property type="match status" value="1"/>
</dbReference>
<evidence type="ECO:0000313" key="1">
    <source>
        <dbReference type="EMBL" id="EGJ72073.1"/>
    </source>
</evidence>
<protein>
    <submittedName>
        <fullName evidence="1">KWG Leptospira repeat protein</fullName>
    </submittedName>
</protein>